<reference evidence="11" key="2">
    <citation type="journal article" date="2014" name="Nat. Commun.">
        <title>The cavefish genome reveals candidate genes for eye loss.</title>
        <authorList>
            <person name="McGaugh S.E."/>
            <person name="Gross J.B."/>
            <person name="Aken B."/>
            <person name="Blin M."/>
            <person name="Borowsky R."/>
            <person name="Chalopin D."/>
            <person name="Hinaux H."/>
            <person name="Jeffery W.R."/>
            <person name="Keene A."/>
            <person name="Ma L."/>
            <person name="Minx P."/>
            <person name="Murphy D."/>
            <person name="O'Quin K.E."/>
            <person name="Retaux S."/>
            <person name="Rohner N."/>
            <person name="Searle S.M."/>
            <person name="Stahl B.A."/>
            <person name="Tabin C."/>
            <person name="Volff J.N."/>
            <person name="Yoshizawa M."/>
            <person name="Warren W.C."/>
        </authorList>
    </citation>
    <scope>NUCLEOTIDE SEQUENCE [LARGE SCALE GENOMIC DNA]</scope>
    <source>
        <strain evidence="11">female</strain>
    </source>
</reference>
<keyword evidence="3" id="KW-1003">Cell membrane</keyword>
<dbReference type="Ensembl" id="ENSAMXT00000042860.1">
    <property type="protein sequence ID" value="ENSAMXP00000033255.1"/>
    <property type="gene ID" value="ENSAMXG00000033275.1"/>
</dbReference>
<proteinExistence type="inferred from homology"/>
<feature type="compositionally biased region" description="Basic and acidic residues" evidence="7">
    <location>
        <begin position="374"/>
        <end position="385"/>
    </location>
</feature>
<dbReference type="GO" id="GO:0005886">
    <property type="term" value="C:plasma membrane"/>
    <property type="evidence" value="ECO:0007669"/>
    <property type="project" value="UniProtKB-SubCell"/>
</dbReference>
<keyword evidence="6 8" id="KW-0472">Membrane</keyword>
<evidence type="ECO:0000256" key="6">
    <source>
        <dbReference type="ARBA" id="ARBA00023136"/>
    </source>
</evidence>
<keyword evidence="11" id="KW-1185">Reference proteome</keyword>
<feature type="transmembrane region" description="Helical" evidence="8">
    <location>
        <begin position="163"/>
        <end position="186"/>
    </location>
</feature>
<evidence type="ECO:0000256" key="1">
    <source>
        <dbReference type="ARBA" id="ARBA00004162"/>
    </source>
</evidence>
<keyword evidence="9" id="KW-0732">Signal</keyword>
<sequence>MMRNHLCCSAPVLLMLLGPLGALAGPCQWGEECVCLHCPAGKEPTTACSEVEGPDVVVKCRRCPLGTFSDADGPDQCRPITACRSLNRWTVTPPTSHSDAKCGSCLPGFHPAAQQKDSALRSCVKTSLKRLKRNAGKSAPHGSGVGVANATNVHSPEEKNTEYAVFALVPIFCVMGLLGILICNLLKKKGIHCTAEKEAGDEEAAMPQKEGNPCPYIVEDPNEDTISVLVRLITEKKENAAALEELLMEYERKQMAVSKASSIKFPVLPHLAQFRSLPRLCTHQHHLHTINGLAPRSGLCCSRCSQKKWPELLLPPLTLTNDLQKTPCNQTKPPTPTEGTILSVGRFQVAQIQEGNPVSVTSTPVESSDTDSVESGHTEPAEERSLLGLSVSSHSASSKSRQEVSHRVSIIYRRKHLTIEER</sequence>
<feature type="compositionally biased region" description="Low complexity" evidence="7">
    <location>
        <begin position="386"/>
        <end position="399"/>
    </location>
</feature>
<protein>
    <submittedName>
        <fullName evidence="10">RELT TNF receptor</fullName>
    </submittedName>
</protein>
<evidence type="ECO:0000256" key="4">
    <source>
        <dbReference type="ARBA" id="ARBA00022692"/>
    </source>
</evidence>
<evidence type="ECO:0000256" key="9">
    <source>
        <dbReference type="SAM" id="SignalP"/>
    </source>
</evidence>
<keyword evidence="4 8" id="KW-0812">Transmembrane</keyword>
<reference evidence="11" key="1">
    <citation type="submission" date="2013-03" db="EMBL/GenBank/DDBJ databases">
        <authorList>
            <person name="Jeffery W."/>
            <person name="Warren W."/>
            <person name="Wilson R.K."/>
        </authorList>
    </citation>
    <scope>NUCLEOTIDE SEQUENCE</scope>
    <source>
        <strain evidence="11">female</strain>
    </source>
</reference>
<feature type="region of interest" description="Disordered" evidence="7">
    <location>
        <begin position="355"/>
        <end position="405"/>
    </location>
</feature>
<dbReference type="PRINTS" id="PR01970">
    <property type="entry name" value="TNFACTORR19L"/>
</dbReference>
<organism evidence="10 11">
    <name type="scientific">Astyanax mexicanus</name>
    <name type="common">Blind cave fish</name>
    <name type="synonym">Astyanax fasciatus mexicanus</name>
    <dbReference type="NCBI Taxonomy" id="7994"/>
    <lineage>
        <taxon>Eukaryota</taxon>
        <taxon>Metazoa</taxon>
        <taxon>Chordata</taxon>
        <taxon>Craniata</taxon>
        <taxon>Vertebrata</taxon>
        <taxon>Euteleostomi</taxon>
        <taxon>Actinopterygii</taxon>
        <taxon>Neopterygii</taxon>
        <taxon>Teleostei</taxon>
        <taxon>Ostariophysi</taxon>
        <taxon>Characiformes</taxon>
        <taxon>Characoidei</taxon>
        <taxon>Acestrorhamphidae</taxon>
        <taxon>Acestrorhamphinae</taxon>
        <taxon>Astyanax</taxon>
    </lineage>
</organism>
<feature type="signal peptide" evidence="9">
    <location>
        <begin position="1"/>
        <end position="24"/>
    </location>
</feature>
<keyword evidence="5 8" id="KW-1133">Transmembrane helix</keyword>
<evidence type="ECO:0000313" key="11">
    <source>
        <dbReference type="Proteomes" id="UP000018467"/>
    </source>
</evidence>
<dbReference type="GeneTree" id="ENSGT00940000160350"/>
<comment type="subcellular location">
    <subcellularLocation>
        <location evidence="1">Cell membrane</location>
        <topology evidence="1">Single-pass membrane protein</topology>
    </subcellularLocation>
</comment>
<evidence type="ECO:0000256" key="5">
    <source>
        <dbReference type="ARBA" id="ARBA00022989"/>
    </source>
</evidence>
<feature type="chain" id="PRO_5017263749" evidence="9">
    <location>
        <begin position="25"/>
        <end position="422"/>
    </location>
</feature>
<dbReference type="Gene3D" id="2.10.50.10">
    <property type="entry name" value="Tumor Necrosis Factor Receptor, subunit A, domain 2"/>
    <property type="match status" value="1"/>
</dbReference>
<dbReference type="InterPro" id="IPR022333">
    <property type="entry name" value="TNFR_19-like"/>
</dbReference>
<dbReference type="InterPro" id="IPR034048">
    <property type="entry name" value="TNFRSF19L_N"/>
</dbReference>
<accession>A0A3B1IUL9</accession>
<dbReference type="InParanoid" id="A0A3B1IUL9"/>
<dbReference type="AlphaFoldDB" id="A0A3B1IUL9"/>
<dbReference type="CDD" id="cd13419">
    <property type="entry name" value="TNFRSF19L"/>
    <property type="match status" value="1"/>
</dbReference>
<evidence type="ECO:0000256" key="2">
    <source>
        <dbReference type="ARBA" id="ARBA00008688"/>
    </source>
</evidence>
<evidence type="ECO:0000256" key="8">
    <source>
        <dbReference type="SAM" id="Phobius"/>
    </source>
</evidence>
<reference evidence="10" key="3">
    <citation type="submission" date="2025-08" db="UniProtKB">
        <authorList>
            <consortium name="Ensembl"/>
        </authorList>
    </citation>
    <scope>IDENTIFICATION</scope>
</reference>
<evidence type="ECO:0000256" key="7">
    <source>
        <dbReference type="SAM" id="MobiDB-lite"/>
    </source>
</evidence>
<evidence type="ECO:0000256" key="3">
    <source>
        <dbReference type="ARBA" id="ARBA00022475"/>
    </source>
</evidence>
<comment type="similarity">
    <text evidence="2">Belongs to the RELT family.</text>
</comment>
<dbReference type="PANTHER" id="PTHR47397:SF1">
    <property type="entry name" value="TUMOR NECROSIS FACTOR RECEPTOR SUPERFAMILY MEMBER 19L"/>
    <property type="match status" value="1"/>
</dbReference>
<dbReference type="PANTHER" id="PTHR47397">
    <property type="entry name" value="TUMOR NECROSIS FACTOR RECEPTOR SUPERFAMILY MEMBER 19L"/>
    <property type="match status" value="1"/>
</dbReference>
<dbReference type="Pfam" id="PF12606">
    <property type="entry name" value="RELT"/>
    <property type="match status" value="1"/>
</dbReference>
<dbReference type="Proteomes" id="UP000018467">
    <property type="component" value="Unassembled WGS sequence"/>
</dbReference>
<reference evidence="10" key="4">
    <citation type="submission" date="2025-09" db="UniProtKB">
        <authorList>
            <consortium name="Ensembl"/>
        </authorList>
    </citation>
    <scope>IDENTIFICATION</scope>
</reference>
<evidence type="ECO:0000313" key="10">
    <source>
        <dbReference type="Ensembl" id="ENSAMXP00000033255.1"/>
    </source>
</evidence>
<dbReference type="GO" id="GO:0006915">
    <property type="term" value="P:apoptotic process"/>
    <property type="evidence" value="ECO:0007669"/>
    <property type="project" value="TreeGrafter"/>
</dbReference>
<name>A0A3B1IUL9_ASTMX</name>
<feature type="compositionally biased region" description="Low complexity" evidence="7">
    <location>
        <begin position="357"/>
        <end position="367"/>
    </location>
</feature>
<dbReference type="InterPro" id="IPR022248">
    <property type="entry name" value="TNF_rcpt_RELT"/>
</dbReference>
<dbReference type="Bgee" id="ENSAMXG00000033275">
    <property type="expression patterns" value="Expressed in olfactory epithelium and 6 other cell types or tissues"/>
</dbReference>